<sequence length="261" mass="28851">MTSAEAVRLLQADPDLGRLLSPERRQEAMGALAVRTHRLSVGEWDVDAFSGDAHSVGLLLLEGIVSREVVVADNVSTELLGPGDLLRPWQSGTDTALLRSEVRWTVLGPSKLALLDRRFAMQVSRYPEVSCVLFDRLTERSMRLATNQAISQLTRVDRRLLAVFWHLAERWGRVSSDGVVVPLALSHRILGQLVGARRPTVSSAISELVRREELVRRDDGSWLLTGQPTLEPVPEATAAVQLRRTLTISGRKRGSLDEAIV</sequence>
<evidence type="ECO:0000259" key="1">
    <source>
        <dbReference type="PROSITE" id="PS51063"/>
    </source>
</evidence>
<gene>
    <name evidence="2" type="ORF">AVDCRST_MAG69-2432</name>
</gene>
<dbReference type="GO" id="GO:0006355">
    <property type="term" value="P:regulation of DNA-templated transcription"/>
    <property type="evidence" value="ECO:0007669"/>
    <property type="project" value="InterPro"/>
</dbReference>
<organism evidence="2">
    <name type="scientific">uncultured Solirubrobacteraceae bacterium</name>
    <dbReference type="NCBI Taxonomy" id="1162706"/>
    <lineage>
        <taxon>Bacteria</taxon>
        <taxon>Bacillati</taxon>
        <taxon>Actinomycetota</taxon>
        <taxon>Thermoleophilia</taxon>
        <taxon>Solirubrobacterales</taxon>
        <taxon>Solirubrobacteraceae</taxon>
        <taxon>environmental samples</taxon>
    </lineage>
</organism>
<dbReference type="AlphaFoldDB" id="A0A6J4SZM3"/>
<dbReference type="Pfam" id="PF13545">
    <property type="entry name" value="HTH_Crp_2"/>
    <property type="match status" value="1"/>
</dbReference>
<dbReference type="SUPFAM" id="SSF46785">
    <property type="entry name" value="Winged helix' DNA-binding domain"/>
    <property type="match status" value="1"/>
</dbReference>
<dbReference type="Gene3D" id="2.60.120.10">
    <property type="entry name" value="Jelly Rolls"/>
    <property type="match status" value="1"/>
</dbReference>
<dbReference type="EMBL" id="CADCVP010000263">
    <property type="protein sequence ID" value="CAA9510047.1"/>
    <property type="molecule type" value="Genomic_DNA"/>
</dbReference>
<protein>
    <recommendedName>
        <fullName evidence="1">HTH crp-type domain-containing protein</fullName>
    </recommendedName>
</protein>
<dbReference type="InterPro" id="IPR014710">
    <property type="entry name" value="RmlC-like_jellyroll"/>
</dbReference>
<feature type="domain" description="HTH crp-type" evidence="1">
    <location>
        <begin position="154"/>
        <end position="228"/>
    </location>
</feature>
<dbReference type="InterPro" id="IPR036390">
    <property type="entry name" value="WH_DNA-bd_sf"/>
</dbReference>
<name>A0A6J4SZM3_9ACTN</name>
<reference evidence="2" key="1">
    <citation type="submission" date="2020-02" db="EMBL/GenBank/DDBJ databases">
        <authorList>
            <person name="Meier V. D."/>
        </authorList>
    </citation>
    <scope>NUCLEOTIDE SEQUENCE</scope>
    <source>
        <strain evidence="2">AVDCRST_MAG69</strain>
    </source>
</reference>
<dbReference type="GO" id="GO:0003677">
    <property type="term" value="F:DNA binding"/>
    <property type="evidence" value="ECO:0007669"/>
    <property type="project" value="InterPro"/>
</dbReference>
<proteinExistence type="predicted"/>
<accession>A0A6J4SZM3</accession>
<dbReference type="InterPro" id="IPR012318">
    <property type="entry name" value="HTH_CRP"/>
</dbReference>
<evidence type="ECO:0000313" key="2">
    <source>
        <dbReference type="EMBL" id="CAA9510047.1"/>
    </source>
</evidence>
<dbReference type="PROSITE" id="PS51063">
    <property type="entry name" value="HTH_CRP_2"/>
    <property type="match status" value="1"/>
</dbReference>